<feature type="region of interest" description="Disordered" evidence="14">
    <location>
        <begin position="2129"/>
        <end position="2166"/>
    </location>
</feature>
<accession>A0A7K8QLI5</accession>
<dbReference type="GO" id="GO:0141166">
    <property type="term" value="P:chromosomal 5-methylcytosine DNA demethylation pathway"/>
    <property type="evidence" value="ECO:0007669"/>
    <property type="project" value="UniProtKB-UniRule"/>
</dbReference>
<comment type="catalytic activity">
    <reaction evidence="11 13">
        <text>a 5-hydroxymethyl-2'-deoxycytidine in DNA + 2-oxoglutarate + O2 = a 5-formyl-2'-deoxycytidine in DNA + succinate + CO2 + H2O</text>
        <dbReference type="Rhea" id="RHEA:53828"/>
        <dbReference type="Rhea" id="RHEA-COMP:13315"/>
        <dbReference type="Rhea" id="RHEA-COMP:13656"/>
        <dbReference type="ChEBI" id="CHEBI:15377"/>
        <dbReference type="ChEBI" id="CHEBI:15379"/>
        <dbReference type="ChEBI" id="CHEBI:16526"/>
        <dbReference type="ChEBI" id="CHEBI:16810"/>
        <dbReference type="ChEBI" id="CHEBI:30031"/>
        <dbReference type="ChEBI" id="CHEBI:136731"/>
        <dbReference type="ChEBI" id="CHEBI:137731"/>
        <dbReference type="EC" id="1.14.11.80"/>
    </reaction>
</comment>
<feature type="compositionally biased region" description="Basic and acidic residues" evidence="14">
    <location>
        <begin position="53"/>
        <end position="68"/>
    </location>
</feature>
<sequence length="2204" mass="242543">VDMAHHARPSKSVKKEELGKRKNNQGKKKSSQVRKKTTKTSTKAVSSGKGKKPAQEKDVKKKQQERKPIMSSSGRLLRSNVTRTLSGASLVSLEKADNILFNNQDSFNINGFTMSLRNRPFSCRLSQTSIIAKPKKAAAQKRLETKETHEREAMAIVEEKNKTGKIVLKQDLTQNEVAVLPEEGSPSSAGGGPAIPCTSQDKEVKIPEINYSTPNSWVTDNGTEVSEVKSRHEGLSCEQIPSDFDMGSLAEVFVQDAALVLPSFPSDSIITSESNSKVCVETPFNVVPNSEKPDFSSAHTSDLSLAVLIQESVTLAKSHNEAELNLVLPSEEQDSAAIVTSEFNSQEHLLEDARSLAESFLKTGWYLDSENKDIGSNSSSVVATESNLLLHFEGASSLAESPMKLVVDFVPVHKELDSNSNLSFMRENSEFDAKNIFPVCEPVSSTSLNNIEVEDIEQLVKCIDAETLILNAGYVPTLTSNLEKSTVDKISGDSSGPFSEGFVSELPSSIKISALASEKAINADLPADSRLQHNDYSSQLGSVGVSFSLVQDNVRNSTEAVEASGPSSLKNPAGGYPGPYSSLLPVLEKKKRRRCGVCEPCLRKTNCEECSCCRKRKTSHRICKKRKCEELKKPPPPVMLPFEVLTENKRPQRRKQRVLKANLENKPVNGRRPELMECSICSHGEKYRVKTNPAVPIENVQSKEKERMTGLEAERWAHNEKPSFGVHVNGDIHGAVTGTQHLKHAEDSGRAVSPSQSAEPKKSFAQTIKNGIKPLHYSPPEAVASLKKVSVEERTDLTSNSHMQLMKGADLHNIVNALTAGVSCVHPEIQRNVPVKEENCTCSISEESDKSVLQTGSISGLQENLCCPPLPEGELQAGKDGFKVPNVETQPENSTLQPTFLSLIKTRNLTVEQVVAIEALTQLSEAPLETTSPAKTKSSDCTGETTSNLLHSSKRDISSAFTPSALKEIKDTYLQNEQQLLAHCTHSQQQVPSKAVLYNGQSSVSELHGKPASLAGEMCKLQLSSRDTKTLSDLTSNATSLSGCTTKKNYAHDPVVPAQYCNASCNVQQTGNNLETLCQLEQKPTHNDLNLEAGSLIKEGGIHSQDEEDVAAQLTQLAALIESNQANLEQKNDVKASLINLISHERQPKYNKDVLQKKESVVFRHNYSSLLLKQKQTTNKKGNAVPWRPRHKKKPQEARYQNNQNQLEVLSCQHSELQDTWISSKLHKHGQTMPQDSRIVSSEKKSPRTKAQRVMIQSTSASQEKMRLFLPQTQIKFHRCLPEALQEKKKDKLFGSAASLNRPTENSQMFTEKCNSQVQQRATVSQAHPLPPTLHQSNLRADEMCVENQACVQQGKEADPKAQMLPVPCRGAQVPGSAEALRNMECVGEVTILTSTSLGADHAQSTGDSGCSPAKNTLSSFLESPMKFLDTPTKNLIDTPTKKGQSELPTCDCVEQIIEKDEGPYYTHLGTGPSVAAVREIMENRYGAKGSAVRIEVVVYTGKEGKSSQGCPIAKWVIRRSSDEEKLLCLVRQRAGHHCQTAVIVILILAWEGIPHLLADTLYKELTQSLRKYGCPTSRRCALNEDRTCACQGLDPETCGASFSFGCSWSMYFNGCKFARSKNPRKFRLLTDDPKQEELLENNLQTLATDVAPVYKKLAPEAFQNQVENEHMGPDCRLGSKDGRPFSGVTACIDFCAHAHKDTHNMHNGSTVVCTLTKEDNRSVGVIPSDEQLHVLPLYKISQTDEFGTEEGLEAKIKAGAIQVLTAFPREVRMLAEPLRATKKKKPDTRRTSTEKQPLVDKKYSTPMKLKTEAPENLGNTLHCSGNKTDALKSGIKMETSTQLYAMKHTSNTTKNCSLLKQYTASSPFKVDSLHPYPSLAHTPGLTAVTNLQQDFSVPYGYFECSTKQPHVPPYVKCKNFDVSVKGYTGILLNDKVNGVPPILPDVTAPGPPAHRDPLPTILEHQPDKKDCQLQLDSSSSQMISSCDSSVPLSSPAKDAVGNEGNCSHGCPVEKSSSHQGQMCDFDCVDEKQNTALGHPADSEEKAEELWSDSEHNFLDDDIGGVAVAPSHGSILIECARRELHATTPIKKPNRNHPTRISLVFYQHKNLNEPKHGLAMWEAKMAERAKEKEKEAERLGTENTELNSSNRKAKQPSENRDIFYEDNEFNQIPSRRALTVTKDKVITVSSYALTRVAGPYNHWA</sequence>
<dbReference type="Proteomes" id="UP000567624">
    <property type="component" value="Unassembled WGS sequence"/>
</dbReference>
<feature type="non-terminal residue" evidence="16">
    <location>
        <position position="2204"/>
    </location>
</feature>
<keyword evidence="3" id="KW-0158">Chromosome</keyword>
<evidence type="ECO:0000256" key="2">
    <source>
        <dbReference type="ARBA" id="ARBA00007502"/>
    </source>
</evidence>
<feature type="region of interest" description="Disordered" evidence="14">
    <location>
        <begin position="743"/>
        <end position="762"/>
    </location>
</feature>
<evidence type="ECO:0000256" key="13">
    <source>
        <dbReference type="RuleBase" id="RU367064"/>
    </source>
</evidence>
<evidence type="ECO:0000256" key="10">
    <source>
        <dbReference type="ARBA" id="ARBA00047840"/>
    </source>
</evidence>
<dbReference type="EMBL" id="VWYW01000149">
    <property type="protein sequence ID" value="NXF06441.1"/>
    <property type="molecule type" value="Genomic_DNA"/>
</dbReference>
<evidence type="ECO:0000313" key="17">
    <source>
        <dbReference type="Proteomes" id="UP000567624"/>
    </source>
</evidence>
<dbReference type="Pfam" id="PF12851">
    <property type="entry name" value="Tet_JBP"/>
    <property type="match status" value="1"/>
</dbReference>
<dbReference type="GO" id="GO:0070579">
    <property type="term" value="F:DNA 5-methylcytosine dioxygenase activity"/>
    <property type="evidence" value="ECO:0007669"/>
    <property type="project" value="UniProtKB-UniRule"/>
</dbReference>
<evidence type="ECO:0000256" key="5">
    <source>
        <dbReference type="ARBA" id="ARBA00022771"/>
    </source>
</evidence>
<dbReference type="SMART" id="SM01333">
    <property type="entry name" value="Tet_JBP"/>
    <property type="match status" value="1"/>
</dbReference>
<evidence type="ECO:0000256" key="8">
    <source>
        <dbReference type="ARBA" id="ARBA00023002"/>
    </source>
</evidence>
<keyword evidence="17" id="KW-1185">Reference proteome</keyword>
<dbReference type="CDD" id="cd18895">
    <property type="entry name" value="TET1"/>
    <property type="match status" value="1"/>
</dbReference>
<comment type="function">
    <text evidence="13">Dioxygenase that catalyzes the conversion of the modified genomic base 5-methylcytosine (5mC) into 5-hydroxymethylcytosine (5hmC) and plays a key role in epigenetic chromatin reprogramming during embryonic development.</text>
</comment>
<evidence type="ECO:0000256" key="3">
    <source>
        <dbReference type="ARBA" id="ARBA00022454"/>
    </source>
</evidence>
<evidence type="ECO:0000313" key="16">
    <source>
        <dbReference type="EMBL" id="NXF06441.1"/>
    </source>
</evidence>
<dbReference type="PANTHER" id="PTHR23358:SF2">
    <property type="entry name" value="METHYLCYTOSINE DIOXYGENASE TET1"/>
    <property type="match status" value="1"/>
</dbReference>
<name>A0A7K8QLI5_9PASS</name>
<evidence type="ECO:0000256" key="6">
    <source>
        <dbReference type="ARBA" id="ARBA00022833"/>
    </source>
</evidence>
<dbReference type="GO" id="GO:0003677">
    <property type="term" value="F:DNA binding"/>
    <property type="evidence" value="ECO:0007669"/>
    <property type="project" value="InterPro"/>
</dbReference>
<feature type="region of interest" description="Disordered" evidence="14">
    <location>
        <begin position="1"/>
        <end position="75"/>
    </location>
</feature>
<protein>
    <recommendedName>
        <fullName evidence="13">Methylcytosine dioxygenase TET</fullName>
        <ecNumber evidence="13">1.14.11.80</ecNumber>
    </recommendedName>
</protein>
<comment type="cofactor">
    <cofactor evidence="13">
        <name>Fe(2+)</name>
        <dbReference type="ChEBI" id="CHEBI:29033"/>
    </cofactor>
    <text evidence="13">Binds 1 Fe(2+) ion per subunit.</text>
</comment>
<dbReference type="GO" id="GO:0005634">
    <property type="term" value="C:nucleus"/>
    <property type="evidence" value="ECO:0007669"/>
    <property type="project" value="UniProtKB-UniRule"/>
</dbReference>
<evidence type="ECO:0000256" key="1">
    <source>
        <dbReference type="ARBA" id="ARBA00004286"/>
    </source>
</evidence>
<comment type="cofactor">
    <cofactor evidence="13">
        <name>Zn(2+)</name>
        <dbReference type="ChEBI" id="CHEBI:29105"/>
    </cofactor>
    <text evidence="13">The zinc ions have a structural role.</text>
</comment>
<dbReference type="GO" id="GO:0005694">
    <property type="term" value="C:chromosome"/>
    <property type="evidence" value="ECO:0007669"/>
    <property type="project" value="UniProtKB-SubCell"/>
</dbReference>
<keyword evidence="8 13" id="KW-0560">Oxidoreductase</keyword>
<dbReference type="InterPro" id="IPR002857">
    <property type="entry name" value="Znf_CXXC"/>
</dbReference>
<evidence type="ECO:0000256" key="4">
    <source>
        <dbReference type="ARBA" id="ARBA00022723"/>
    </source>
</evidence>
<keyword evidence="4 13" id="KW-0479">Metal-binding</keyword>
<organism evidence="16 17">
    <name type="scientific">Smithornis capensis</name>
    <dbReference type="NCBI Taxonomy" id="363769"/>
    <lineage>
        <taxon>Eukaryota</taxon>
        <taxon>Metazoa</taxon>
        <taxon>Chordata</taxon>
        <taxon>Craniata</taxon>
        <taxon>Vertebrata</taxon>
        <taxon>Euteleostomi</taxon>
        <taxon>Archelosauria</taxon>
        <taxon>Archosauria</taxon>
        <taxon>Dinosauria</taxon>
        <taxon>Saurischia</taxon>
        <taxon>Theropoda</taxon>
        <taxon>Coelurosauria</taxon>
        <taxon>Aves</taxon>
        <taxon>Neognathae</taxon>
        <taxon>Neoaves</taxon>
        <taxon>Telluraves</taxon>
        <taxon>Australaves</taxon>
        <taxon>Passeriformes</taxon>
        <taxon>Eurylaimidae</taxon>
        <taxon>Smithornis</taxon>
    </lineage>
</organism>
<dbReference type="PANTHER" id="PTHR23358">
    <property type="entry name" value="METHYLCYTOSINE DIOXYGENASE TET"/>
    <property type="match status" value="1"/>
</dbReference>
<feature type="compositionally biased region" description="Basic and acidic residues" evidence="14">
    <location>
        <begin position="2129"/>
        <end position="2140"/>
    </location>
</feature>
<comment type="caution">
    <text evidence="16">The sequence shown here is derived from an EMBL/GenBank/DDBJ whole genome shotgun (WGS) entry which is preliminary data.</text>
</comment>
<feature type="domain" description="CXXC-type" evidence="15">
    <location>
        <begin position="588"/>
        <end position="629"/>
    </location>
</feature>
<feature type="compositionally biased region" description="Basic residues" evidence="14">
    <location>
        <begin position="21"/>
        <end position="38"/>
    </location>
</feature>
<evidence type="ECO:0000256" key="12">
    <source>
        <dbReference type="PROSITE-ProRule" id="PRU00509"/>
    </source>
</evidence>
<feature type="non-terminal residue" evidence="16">
    <location>
        <position position="1"/>
    </location>
</feature>
<feature type="region of interest" description="Disordered" evidence="14">
    <location>
        <begin position="1226"/>
        <end position="1251"/>
    </location>
</feature>
<keyword evidence="5 12" id="KW-0863">Zinc-finger</keyword>
<dbReference type="InterPro" id="IPR040175">
    <property type="entry name" value="TET1/2/3"/>
</dbReference>
<dbReference type="GO" id="GO:0045944">
    <property type="term" value="P:positive regulation of transcription by RNA polymerase II"/>
    <property type="evidence" value="ECO:0007669"/>
    <property type="project" value="TreeGrafter"/>
</dbReference>
<evidence type="ECO:0000259" key="15">
    <source>
        <dbReference type="PROSITE" id="PS51058"/>
    </source>
</evidence>
<feature type="compositionally biased region" description="Polar residues" evidence="14">
    <location>
        <begin position="2141"/>
        <end position="2150"/>
    </location>
</feature>
<keyword evidence="6 13" id="KW-0862">Zinc</keyword>
<feature type="compositionally biased region" description="Basic residues" evidence="14">
    <location>
        <begin position="1"/>
        <end position="12"/>
    </location>
</feature>
<dbReference type="EC" id="1.14.11.80" evidence="13"/>
<evidence type="ECO:0000256" key="9">
    <source>
        <dbReference type="ARBA" id="ARBA00023004"/>
    </source>
</evidence>
<dbReference type="GO" id="GO:0008270">
    <property type="term" value="F:zinc ion binding"/>
    <property type="evidence" value="ECO:0007669"/>
    <property type="project" value="UniProtKB-UniRule"/>
</dbReference>
<comment type="similarity">
    <text evidence="2 13">Belongs to the TET family.</text>
</comment>
<evidence type="ECO:0000256" key="11">
    <source>
        <dbReference type="ARBA" id="ARBA00049431"/>
    </source>
</evidence>
<dbReference type="InterPro" id="IPR046942">
    <property type="entry name" value="TET_oxygenase"/>
</dbReference>
<keyword evidence="7 13" id="KW-0223">Dioxygenase</keyword>
<dbReference type="GO" id="GO:0040029">
    <property type="term" value="P:epigenetic regulation of gene expression"/>
    <property type="evidence" value="ECO:0007669"/>
    <property type="project" value="InterPro"/>
</dbReference>
<reference evidence="16 17" key="1">
    <citation type="submission" date="2019-09" db="EMBL/GenBank/DDBJ databases">
        <title>Bird 10,000 Genomes (B10K) Project - Family phase.</title>
        <authorList>
            <person name="Zhang G."/>
        </authorList>
    </citation>
    <scope>NUCLEOTIDE SEQUENCE [LARGE SCALE GENOMIC DNA]</scope>
    <source>
        <strain evidence="16">B10K-CU-031-20</strain>
    </source>
</reference>
<feature type="compositionally biased region" description="Polar residues" evidence="14">
    <location>
        <begin position="753"/>
        <end position="762"/>
    </location>
</feature>
<proteinExistence type="inferred from homology"/>
<evidence type="ECO:0000256" key="7">
    <source>
        <dbReference type="ARBA" id="ARBA00022964"/>
    </source>
</evidence>
<dbReference type="InterPro" id="IPR024779">
    <property type="entry name" value="2OGFeDO_JBP1/TET_oxygenase_dom"/>
</dbReference>
<comment type="catalytic activity">
    <reaction evidence="13">
        <text>a 5-methyl-2'-deoxycytidine in DNA + 2-oxoglutarate + O2 = a 5-hydroxymethyl-2'-deoxycytidine in DNA + succinate + CO2</text>
        <dbReference type="Rhea" id="RHEA:52636"/>
        <dbReference type="Rhea" id="RHEA-COMP:11370"/>
        <dbReference type="Rhea" id="RHEA-COMP:13315"/>
        <dbReference type="ChEBI" id="CHEBI:15379"/>
        <dbReference type="ChEBI" id="CHEBI:16526"/>
        <dbReference type="ChEBI" id="CHEBI:16810"/>
        <dbReference type="ChEBI" id="CHEBI:30031"/>
        <dbReference type="ChEBI" id="CHEBI:85454"/>
        <dbReference type="ChEBI" id="CHEBI:136731"/>
        <dbReference type="EC" id="1.14.11.80"/>
    </reaction>
</comment>
<keyword evidence="9 13" id="KW-0408">Iron</keyword>
<gene>
    <name evidence="16" type="primary">Tet1</name>
    <name evidence="16" type="ORF">SMICAP_R11949</name>
</gene>
<feature type="region of interest" description="Disordered" evidence="14">
    <location>
        <begin position="1175"/>
        <end position="1198"/>
    </location>
</feature>
<dbReference type="PROSITE" id="PS51058">
    <property type="entry name" value="ZF_CXXC"/>
    <property type="match status" value="1"/>
</dbReference>
<comment type="catalytic activity">
    <reaction evidence="10 13">
        <text>a 5-formyl-2'-deoxycytidine in DNA + 2-oxoglutarate + O2 = a 5-carboxyl-2'-deoxycytidine in DNA + succinate + CO2 + H(+)</text>
        <dbReference type="Rhea" id="RHEA:53832"/>
        <dbReference type="Rhea" id="RHEA-COMP:13656"/>
        <dbReference type="Rhea" id="RHEA-COMP:13657"/>
        <dbReference type="ChEBI" id="CHEBI:15378"/>
        <dbReference type="ChEBI" id="CHEBI:15379"/>
        <dbReference type="ChEBI" id="CHEBI:16526"/>
        <dbReference type="ChEBI" id="CHEBI:16810"/>
        <dbReference type="ChEBI" id="CHEBI:30031"/>
        <dbReference type="ChEBI" id="CHEBI:137731"/>
        <dbReference type="ChEBI" id="CHEBI:137732"/>
        <dbReference type="EC" id="1.14.11.80"/>
    </reaction>
</comment>
<evidence type="ECO:0000256" key="14">
    <source>
        <dbReference type="SAM" id="MobiDB-lite"/>
    </source>
</evidence>
<comment type="subcellular location">
    <subcellularLocation>
        <location evidence="1">Chromosome</location>
    </subcellularLocation>
</comment>
<feature type="compositionally biased region" description="Low complexity" evidence="14">
    <location>
        <begin position="39"/>
        <end position="48"/>
    </location>
</feature>